<evidence type="ECO:0000313" key="4">
    <source>
        <dbReference type="Proteomes" id="UP000540568"/>
    </source>
</evidence>
<proteinExistence type="predicted"/>
<feature type="domain" description="Anaphase-promoting complex subunit 5" evidence="2">
    <location>
        <begin position="641"/>
        <end position="692"/>
    </location>
</feature>
<dbReference type="Pfam" id="PF12862">
    <property type="entry name" value="ANAPC5"/>
    <property type="match status" value="1"/>
</dbReference>
<gene>
    <name evidence="3" type="ORF">FHX71_000333</name>
</gene>
<dbReference type="Gene3D" id="1.25.40.10">
    <property type="entry name" value="Tetratricopeptide repeat domain"/>
    <property type="match status" value="2"/>
</dbReference>
<dbReference type="InterPro" id="IPR011990">
    <property type="entry name" value="TPR-like_helical_dom_sf"/>
</dbReference>
<dbReference type="PANTHER" id="PTHR19959">
    <property type="entry name" value="KINESIN LIGHT CHAIN"/>
    <property type="match status" value="1"/>
</dbReference>
<feature type="transmembrane region" description="Helical" evidence="1">
    <location>
        <begin position="34"/>
        <end position="56"/>
    </location>
</feature>
<dbReference type="RefSeq" id="WP_182614129.1">
    <property type="nucleotide sequence ID" value="NZ_BAAATF010000002.1"/>
</dbReference>
<reference evidence="3 4" key="1">
    <citation type="submission" date="2020-07" db="EMBL/GenBank/DDBJ databases">
        <title>Sequencing the genomes of 1000 actinobacteria strains.</title>
        <authorList>
            <person name="Klenk H.-P."/>
        </authorList>
    </citation>
    <scope>NUCLEOTIDE SEQUENCE [LARGE SCALE GENOMIC DNA]</scope>
    <source>
        <strain evidence="3 4">DSM 44121</strain>
    </source>
</reference>
<dbReference type="Proteomes" id="UP000540568">
    <property type="component" value="Unassembled WGS sequence"/>
</dbReference>
<dbReference type="InterPro" id="IPR027417">
    <property type="entry name" value="P-loop_NTPase"/>
</dbReference>
<organism evidence="3 4">
    <name type="scientific">Promicromonospora sukumoe</name>
    <dbReference type="NCBI Taxonomy" id="88382"/>
    <lineage>
        <taxon>Bacteria</taxon>
        <taxon>Bacillati</taxon>
        <taxon>Actinomycetota</taxon>
        <taxon>Actinomycetes</taxon>
        <taxon>Micrococcales</taxon>
        <taxon>Promicromonosporaceae</taxon>
        <taxon>Promicromonospora</taxon>
    </lineage>
</organism>
<dbReference type="SUPFAM" id="SSF52540">
    <property type="entry name" value="P-loop containing nucleoside triphosphate hydrolases"/>
    <property type="match status" value="1"/>
</dbReference>
<feature type="transmembrane region" description="Helical" evidence="1">
    <location>
        <begin position="9"/>
        <end position="28"/>
    </location>
</feature>
<evidence type="ECO:0000259" key="2">
    <source>
        <dbReference type="Pfam" id="PF12862"/>
    </source>
</evidence>
<comment type="caution">
    <text evidence="3">The sequence shown here is derived from an EMBL/GenBank/DDBJ whole genome shotgun (WGS) entry which is preliminary data.</text>
</comment>
<dbReference type="SUPFAM" id="SSF48452">
    <property type="entry name" value="TPR-like"/>
    <property type="match status" value="2"/>
</dbReference>
<keyword evidence="4" id="KW-1185">Reference proteome</keyword>
<keyword evidence="1" id="KW-0472">Membrane</keyword>
<dbReference type="SMART" id="SM00028">
    <property type="entry name" value="TPR"/>
    <property type="match status" value="5"/>
</dbReference>
<dbReference type="AlphaFoldDB" id="A0A7W3J4Y2"/>
<dbReference type="PANTHER" id="PTHR19959:SF119">
    <property type="entry name" value="FUNGAL LIPASE-LIKE DOMAIN-CONTAINING PROTEIN"/>
    <property type="match status" value="1"/>
</dbReference>
<protein>
    <submittedName>
        <fullName evidence="3">Tetratricopeptide (TPR) repeat protein</fullName>
    </submittedName>
</protein>
<keyword evidence="1" id="KW-0812">Transmembrane</keyword>
<name>A0A7W3J4Y2_9MICO</name>
<dbReference type="InterPro" id="IPR019734">
    <property type="entry name" value="TPR_rpt"/>
</dbReference>
<keyword evidence="1" id="KW-1133">Transmembrane helix</keyword>
<dbReference type="EMBL" id="JACGWV010000001">
    <property type="protein sequence ID" value="MBA8806391.1"/>
    <property type="molecule type" value="Genomic_DNA"/>
</dbReference>
<evidence type="ECO:0000313" key="3">
    <source>
        <dbReference type="EMBL" id="MBA8806391.1"/>
    </source>
</evidence>
<evidence type="ECO:0000256" key="1">
    <source>
        <dbReference type="SAM" id="Phobius"/>
    </source>
</evidence>
<sequence>MDGLRLRPGWWLVAAGFAALAAGVFAIAEGSVPLLVLGVLTGSVSAAAPFVTRWWHARQARQAARRAVIESSALLRREGGPASLLTPDRQVVPFQGRTGELEALVRWCLEDGSPLRLVTGPGGVGKSRLAAELKELMTRQGWDCVAVGEEQEATILARVRDSTTAPVLLIVDYADTRHELDDLVRQVAADPSGVRVLLIARSAGEWWQRLAVGEPHVREMLQDAYDGIDLPVQIDSAVTDRQIVREAATAFAGQLGIPAPQVQLGGGEHGQGRVLDLHAAGLVAVLRTQRSQDSTTGEGPLAVDVADVLTDLLRHEQRHWVGTADQVGLLEGPEGLTVEVLRHVVAAVYLAPPSDEAEARRLLARVDPGAATVKVLRWLRDLYPARDTEHWVGTLQPDRMAELHLVTELSASPTLTASLLEDLDGRNARHAVAVLARSVADHFSDQAVRARALHLLDHAIGALPDDLELLRSVSAVIPYPSEVLTQSDLTVLYRILHLIDPADTAARSWVLHDIGMRLYRLGRLAQAIGPLSEAVDARRALADADPARHEAQLAASLRYAGVVLSELGRAHDALPPTLEAVEIEERLARSDRTTHLPHLARTLCDLGTRYHEAGLPQQAIAPLQESVNLNQDLARSEPERATPHLARSLMNLAIAQNMLGQPAQALPAIQHTVQIRRALARENPDAELVFLARALTELSSCLVNNGQPQDGIAPAQESVEVRRRLAETNPERHTPDLAKSLRQAATAHRDAGHTTQPDHAYREAITIERDLVSQHPDHNTFTALAESLAGLARMQLASGQPADALAPAQEAARLFDWRTSDTRPENLLPAARSLATVLHTIADVLDANGYRTEAQARRGEAAALLQG</sequence>
<dbReference type="InterPro" id="IPR026000">
    <property type="entry name" value="Apc5_dom"/>
</dbReference>
<accession>A0A7W3J4Y2</accession>